<dbReference type="PANTHER" id="PTHR42643:SF30">
    <property type="entry name" value="IONOTROPIC RECEPTOR 40A-RELATED"/>
    <property type="match status" value="1"/>
</dbReference>
<reference evidence="10" key="1">
    <citation type="submission" date="2025-08" db="UniProtKB">
        <authorList>
            <consortium name="RefSeq"/>
        </authorList>
    </citation>
    <scope>IDENTIFICATION</scope>
    <source>
        <tissue evidence="10">Whole organism</tissue>
    </source>
</reference>
<dbReference type="InterPro" id="IPR052192">
    <property type="entry name" value="Insect_Ionotropic_Sensory_Rcpt"/>
</dbReference>
<keyword evidence="2" id="KW-1003">Cell membrane</keyword>
<organism evidence="9 10">
    <name type="scientific">Frankliniella occidentalis</name>
    <name type="common">Western flower thrips</name>
    <name type="synonym">Euthrips occidentalis</name>
    <dbReference type="NCBI Taxonomy" id="133901"/>
    <lineage>
        <taxon>Eukaryota</taxon>
        <taxon>Metazoa</taxon>
        <taxon>Ecdysozoa</taxon>
        <taxon>Arthropoda</taxon>
        <taxon>Hexapoda</taxon>
        <taxon>Insecta</taxon>
        <taxon>Pterygota</taxon>
        <taxon>Neoptera</taxon>
        <taxon>Paraneoptera</taxon>
        <taxon>Thysanoptera</taxon>
        <taxon>Terebrantia</taxon>
        <taxon>Thripoidea</taxon>
        <taxon>Thripidae</taxon>
        <taxon>Frankliniella</taxon>
    </lineage>
</organism>
<dbReference type="RefSeq" id="XP_052133542.1">
    <property type="nucleotide sequence ID" value="XM_052277582.1"/>
</dbReference>
<dbReference type="AlphaFoldDB" id="A0A9C6XWL6"/>
<keyword evidence="9" id="KW-1185">Reference proteome</keyword>
<name>A0A9C6XWL6_FRAOC</name>
<evidence type="ECO:0000256" key="1">
    <source>
        <dbReference type="ARBA" id="ARBA00004651"/>
    </source>
</evidence>
<feature type="transmembrane region" description="Helical" evidence="8">
    <location>
        <begin position="299"/>
        <end position="326"/>
    </location>
</feature>
<dbReference type="Proteomes" id="UP000504606">
    <property type="component" value="Unplaced"/>
</dbReference>
<dbReference type="SUPFAM" id="SSF53850">
    <property type="entry name" value="Periplasmic binding protein-like II"/>
    <property type="match status" value="1"/>
</dbReference>
<evidence type="ECO:0000256" key="8">
    <source>
        <dbReference type="SAM" id="Phobius"/>
    </source>
</evidence>
<feature type="transmembrane region" description="Helical" evidence="8">
    <location>
        <begin position="12"/>
        <end position="28"/>
    </location>
</feature>
<dbReference type="GO" id="GO:0005886">
    <property type="term" value="C:plasma membrane"/>
    <property type="evidence" value="ECO:0007669"/>
    <property type="project" value="UniProtKB-SubCell"/>
</dbReference>
<evidence type="ECO:0000256" key="3">
    <source>
        <dbReference type="ARBA" id="ARBA00022692"/>
    </source>
</evidence>
<dbReference type="KEGG" id="foc:113216397"/>
<keyword evidence="5 8" id="KW-0472">Membrane</keyword>
<comment type="subcellular location">
    <subcellularLocation>
        <location evidence="1">Cell membrane</location>
        <topology evidence="1">Multi-pass membrane protein</topology>
    </subcellularLocation>
</comment>
<keyword evidence="3 8" id="KW-0812">Transmembrane</keyword>
<keyword evidence="6" id="KW-0675">Receptor</keyword>
<keyword evidence="7" id="KW-0325">Glycoprotein</keyword>
<evidence type="ECO:0000256" key="7">
    <source>
        <dbReference type="ARBA" id="ARBA00023180"/>
    </source>
</evidence>
<evidence type="ECO:0000313" key="10">
    <source>
        <dbReference type="RefSeq" id="XP_052133542.1"/>
    </source>
</evidence>
<sequence length="587" mass="65072">MSDHSDRDAHWLSLIGFCFAAHVFETLLTRHDHQKIVMCPRRGGTKIADGMYSYILAGPAQGVRRQVGYIPPVENRSAHARLLVLVWDCDNGSLNSILQGLWDRAWARVVVAIDNGDNILALFTMAPYLRNDGLCGQSGVNTVFLGNVSVDGKIGLSQHEESLFNDVVPRDLRGCTVRVCHSTNSVDSKYCSLWDRQLNPDSVDFLKRSIITAAAKYGNFQAKWSDDTTSLYNKFTNGSFSGSLGRLQRGECDFAVGMFGLLPTRIQYLQPTCTVVEVTQEIHIRCEGNQRKRGHLSTILARLWLSGLEALLVLAAVTTIIAKVLVARCSLSSPRTSSWWTAAISRSAMDTWSQLVEVTMPPAQGVLPSTQSGRYVSAAWLIFALNVNVAVKGLLSAEMADATFPAPSLEELLNDPGFSIGVWTALQGVALLEMGITENHFTQCEGQEGLRDCEKRFHAEDRFGVIRGREVTEAFKCLPPCTHRLSSTLPPQQTVFYARKAYPLLPMLDKVILRLHSSGILRHWIKQDWWEMAQGKVRLNNTSSMTARVEWDAFFILFAGLALSAAAFMFEISQNGHIALFCSPKPA</sequence>
<evidence type="ECO:0000313" key="9">
    <source>
        <dbReference type="Proteomes" id="UP000504606"/>
    </source>
</evidence>
<dbReference type="OrthoDB" id="10636564at2759"/>
<dbReference type="PANTHER" id="PTHR42643">
    <property type="entry name" value="IONOTROPIC RECEPTOR 20A-RELATED"/>
    <property type="match status" value="1"/>
</dbReference>
<protein>
    <submittedName>
        <fullName evidence="10">Uncharacterized protein LOC113216397</fullName>
    </submittedName>
</protein>
<evidence type="ECO:0000256" key="2">
    <source>
        <dbReference type="ARBA" id="ARBA00022475"/>
    </source>
</evidence>
<evidence type="ECO:0000256" key="4">
    <source>
        <dbReference type="ARBA" id="ARBA00022989"/>
    </source>
</evidence>
<accession>A0A9C6XWL6</accession>
<dbReference type="GeneID" id="113216397"/>
<proteinExistence type="predicted"/>
<gene>
    <name evidence="10" type="primary">LOC113216397</name>
</gene>
<keyword evidence="4 8" id="KW-1133">Transmembrane helix</keyword>
<evidence type="ECO:0000256" key="6">
    <source>
        <dbReference type="ARBA" id="ARBA00023170"/>
    </source>
</evidence>
<evidence type="ECO:0000256" key="5">
    <source>
        <dbReference type="ARBA" id="ARBA00023136"/>
    </source>
</evidence>